<evidence type="ECO:0000313" key="2">
    <source>
        <dbReference type="EMBL" id="OBU05944.1"/>
    </source>
</evidence>
<feature type="transmembrane region" description="Helical" evidence="1">
    <location>
        <begin position="121"/>
        <end position="143"/>
    </location>
</feature>
<feature type="transmembrane region" description="Helical" evidence="1">
    <location>
        <begin position="44"/>
        <end position="68"/>
    </location>
</feature>
<keyword evidence="1" id="KW-0812">Transmembrane</keyword>
<accession>A0A1B8HA39</accession>
<feature type="transmembrane region" description="Helical" evidence="1">
    <location>
        <begin position="7"/>
        <end position="24"/>
    </location>
</feature>
<dbReference type="Proteomes" id="UP000092247">
    <property type="component" value="Unassembled WGS sequence"/>
</dbReference>
<organism evidence="2 3">
    <name type="scientific">Morganella psychrotolerans</name>
    <dbReference type="NCBI Taxonomy" id="368603"/>
    <lineage>
        <taxon>Bacteria</taxon>
        <taxon>Pseudomonadati</taxon>
        <taxon>Pseudomonadota</taxon>
        <taxon>Gammaproteobacteria</taxon>
        <taxon>Enterobacterales</taxon>
        <taxon>Morganellaceae</taxon>
        <taxon>Morganella</taxon>
    </lineage>
</organism>
<proteinExistence type="predicted"/>
<name>A0A1B8HA39_9GAMM</name>
<dbReference type="AlphaFoldDB" id="A0A1B8HA39"/>
<reference evidence="2 3" key="1">
    <citation type="submission" date="2016-06" db="EMBL/GenBank/DDBJ databases">
        <authorList>
            <person name="Kjaerup R.B."/>
            <person name="Dalgaard T.S."/>
            <person name="Juul-Madsen H.R."/>
        </authorList>
    </citation>
    <scope>NUCLEOTIDE SEQUENCE [LARGE SCALE GENOMIC DNA]</scope>
    <source>
        <strain evidence="2 3">GCSL-Mp3</strain>
    </source>
</reference>
<keyword evidence="1" id="KW-1133">Transmembrane helix</keyword>
<evidence type="ECO:0000256" key="1">
    <source>
        <dbReference type="SAM" id="Phobius"/>
    </source>
</evidence>
<keyword evidence="1" id="KW-0472">Membrane</keyword>
<protein>
    <submittedName>
        <fullName evidence="2">Uncharacterized protein</fullName>
    </submittedName>
</protein>
<dbReference type="EMBL" id="LZEX01000023">
    <property type="protein sequence ID" value="OBU05944.1"/>
    <property type="molecule type" value="Genomic_DNA"/>
</dbReference>
<feature type="transmembrane region" description="Helical" evidence="1">
    <location>
        <begin position="80"/>
        <end position="101"/>
    </location>
</feature>
<gene>
    <name evidence="2" type="ORF">AYY17_06315</name>
</gene>
<evidence type="ECO:0000313" key="3">
    <source>
        <dbReference type="Proteomes" id="UP000092247"/>
    </source>
</evidence>
<comment type="caution">
    <text evidence="2">The sequence shown here is derived from an EMBL/GenBank/DDBJ whole genome shotgun (WGS) entry which is preliminary data.</text>
</comment>
<sequence length="145" mass="16206">MKKNNLLIIILFGFINLLTGYFFVRLAADAYLPAGSTLIYNDITSIFITSLIFSAGFLCISLISFGIIYTITKKITVMSAILMTVSNIIVLMLVSFCYGKIYFSTSAPEELNYISSSLFHYFQLLLLTAFISPLIQAGILKLIKR</sequence>